<dbReference type="EMBL" id="CP027228">
    <property type="protein sequence ID" value="AVM48612.1"/>
    <property type="molecule type" value="Genomic_DNA"/>
</dbReference>
<organism evidence="1 2">
    <name type="scientific">Mogibacterium diversum</name>
    <dbReference type="NCBI Taxonomy" id="114527"/>
    <lineage>
        <taxon>Bacteria</taxon>
        <taxon>Bacillati</taxon>
        <taxon>Bacillota</taxon>
        <taxon>Clostridia</taxon>
        <taxon>Peptostreptococcales</taxon>
        <taxon>Anaerovoracaceae</taxon>
        <taxon>Mogibacterium</taxon>
    </lineage>
</organism>
<gene>
    <name evidence="1" type="ORF">C5Q96_07020</name>
</gene>
<dbReference type="Proteomes" id="UP000237883">
    <property type="component" value="Chromosome"/>
</dbReference>
<proteinExistence type="predicted"/>
<dbReference type="OrthoDB" id="1701665at2"/>
<reference evidence="2" key="1">
    <citation type="submission" date="2018-02" db="EMBL/GenBank/DDBJ databases">
        <authorList>
            <person name="Holder M.E."/>
            <person name="Ajami N.J."/>
            <person name="Petrosino J.F."/>
        </authorList>
    </citation>
    <scope>NUCLEOTIDE SEQUENCE [LARGE SCALE GENOMIC DNA]</scope>
    <source>
        <strain evidence="2">CCUG 47132</strain>
    </source>
</reference>
<accession>A0A2S0L5Q5</accession>
<sequence length="88" mass="10508">MDERKFIKKCKEFVRNYYNDRVESTDKNGKITTDDVFVVWFCKTLQNAKALVSTNVSDGMYYEITYNGDKNECYLDAYKKWQNVCIEM</sequence>
<dbReference type="KEGG" id="mdv:C5Q96_07020"/>
<dbReference type="Pfam" id="PF19791">
    <property type="entry name" value="DUF6275"/>
    <property type="match status" value="1"/>
</dbReference>
<dbReference type="RefSeq" id="WP_106057667.1">
    <property type="nucleotide sequence ID" value="NZ_CP027228.1"/>
</dbReference>
<evidence type="ECO:0000313" key="2">
    <source>
        <dbReference type="Proteomes" id="UP000237883"/>
    </source>
</evidence>
<evidence type="ECO:0000313" key="1">
    <source>
        <dbReference type="EMBL" id="AVM48612.1"/>
    </source>
</evidence>
<name>A0A2S0L5Q5_9FIRM</name>
<dbReference type="InterPro" id="IPR046242">
    <property type="entry name" value="DUF6275"/>
</dbReference>
<dbReference type="GeneID" id="78392014"/>
<dbReference type="AlphaFoldDB" id="A0A2S0L5Q5"/>
<keyword evidence="2" id="KW-1185">Reference proteome</keyword>
<protein>
    <submittedName>
        <fullName evidence="1">Uncharacterized protein</fullName>
    </submittedName>
</protein>